<keyword evidence="1" id="KW-0324">Glycolysis</keyword>
<reference evidence="3 4" key="1">
    <citation type="submission" date="2021-04" db="EMBL/GenBank/DDBJ databases">
        <authorList>
            <person name="Bliznina A."/>
        </authorList>
    </citation>
    <scope>NUCLEOTIDE SEQUENCE [LARGE SCALE GENOMIC DNA]</scope>
</reference>
<dbReference type="SUPFAM" id="SSF53254">
    <property type="entry name" value="Phosphoglycerate mutase-like"/>
    <property type="match status" value="1"/>
</dbReference>
<keyword evidence="4" id="KW-1185">Reference proteome</keyword>
<dbReference type="InterPro" id="IPR001345">
    <property type="entry name" value="PG/BPGM_mutase_AS"/>
</dbReference>
<keyword evidence="2" id="KW-0413">Isomerase</keyword>
<sequence>MFEVYVIRHGQSEANKAKIHQGNGYDTDLTEEGRLQAATLKTALPSNPTKIIASPLKRAHQTCQIATGDDAQILDKRLMERSLGELEGLSQQRVKEIVVEMDLLNRFEHPACEKSEVFRARVIEAWDEILSKASAGDKIFIFCHGGVMKAIANYLGERGASYDYITIPKDRRNCCIDYYKVAEDRSVRIEYVNNHEHIPEELVTG</sequence>
<dbReference type="EMBL" id="OU015566">
    <property type="protein sequence ID" value="CAG5106129.1"/>
    <property type="molecule type" value="Genomic_DNA"/>
</dbReference>
<dbReference type="Pfam" id="PF00300">
    <property type="entry name" value="His_Phos_1"/>
    <property type="match status" value="1"/>
</dbReference>
<dbReference type="PROSITE" id="PS00175">
    <property type="entry name" value="PG_MUTASE"/>
    <property type="match status" value="1"/>
</dbReference>
<evidence type="ECO:0000313" key="4">
    <source>
        <dbReference type="Proteomes" id="UP001158576"/>
    </source>
</evidence>
<protein>
    <submittedName>
        <fullName evidence="3">Oidioi.mRNA.OKI2018_I69.chr1.g2696.t1.cds</fullName>
    </submittedName>
</protein>
<dbReference type="PANTHER" id="PTHR48100:SF1">
    <property type="entry name" value="HISTIDINE PHOSPHATASE FAMILY PROTEIN-RELATED"/>
    <property type="match status" value="1"/>
</dbReference>
<evidence type="ECO:0000256" key="1">
    <source>
        <dbReference type="ARBA" id="ARBA00023152"/>
    </source>
</evidence>
<dbReference type="Gene3D" id="3.40.50.1240">
    <property type="entry name" value="Phosphoglycerate mutase-like"/>
    <property type="match status" value="1"/>
</dbReference>
<evidence type="ECO:0000313" key="3">
    <source>
        <dbReference type="EMBL" id="CAG5106129.1"/>
    </source>
</evidence>
<gene>
    <name evidence="3" type="ORF">OKIOD_LOCUS11461</name>
</gene>
<dbReference type="CDD" id="cd07067">
    <property type="entry name" value="HP_PGM_like"/>
    <property type="match status" value="1"/>
</dbReference>
<dbReference type="Proteomes" id="UP001158576">
    <property type="component" value="Chromosome 1"/>
</dbReference>
<organism evidence="3 4">
    <name type="scientific">Oikopleura dioica</name>
    <name type="common">Tunicate</name>
    <dbReference type="NCBI Taxonomy" id="34765"/>
    <lineage>
        <taxon>Eukaryota</taxon>
        <taxon>Metazoa</taxon>
        <taxon>Chordata</taxon>
        <taxon>Tunicata</taxon>
        <taxon>Appendicularia</taxon>
        <taxon>Copelata</taxon>
        <taxon>Oikopleuridae</taxon>
        <taxon>Oikopleura</taxon>
    </lineage>
</organism>
<accession>A0ABN7SVS2</accession>
<dbReference type="InterPro" id="IPR050275">
    <property type="entry name" value="PGM_Phosphatase"/>
</dbReference>
<name>A0ABN7SVS2_OIKDI</name>
<dbReference type="InterPro" id="IPR013078">
    <property type="entry name" value="His_Pase_superF_clade-1"/>
</dbReference>
<proteinExistence type="predicted"/>
<evidence type="ECO:0000256" key="2">
    <source>
        <dbReference type="ARBA" id="ARBA00023235"/>
    </source>
</evidence>
<dbReference type="SMART" id="SM00855">
    <property type="entry name" value="PGAM"/>
    <property type="match status" value="1"/>
</dbReference>
<dbReference type="InterPro" id="IPR029033">
    <property type="entry name" value="His_PPase_superfam"/>
</dbReference>
<dbReference type="PANTHER" id="PTHR48100">
    <property type="entry name" value="BROAD-SPECIFICITY PHOSPHATASE YOR283W-RELATED"/>
    <property type="match status" value="1"/>
</dbReference>